<organism evidence="1 2">
    <name type="scientific">Trichinella zimbabwensis</name>
    <dbReference type="NCBI Taxonomy" id="268475"/>
    <lineage>
        <taxon>Eukaryota</taxon>
        <taxon>Metazoa</taxon>
        <taxon>Ecdysozoa</taxon>
        <taxon>Nematoda</taxon>
        <taxon>Enoplea</taxon>
        <taxon>Dorylaimia</taxon>
        <taxon>Trichinellida</taxon>
        <taxon>Trichinellidae</taxon>
        <taxon>Trichinella</taxon>
    </lineage>
</organism>
<comment type="caution">
    <text evidence="1">The sequence shown here is derived from an EMBL/GenBank/DDBJ whole genome shotgun (WGS) entry which is preliminary data.</text>
</comment>
<accession>A0A0V1HW74</accession>
<sequence length="87" mass="10384">MRFLLAKLKRIFHRQFFPHNINLKFQVHFKDSFKVGHFIDTFLNIKLSLAQYVILYNCGRQHDQLSNCVFVIFHTDIYAVRIGLTVV</sequence>
<proteinExistence type="predicted"/>
<gene>
    <name evidence="1" type="ORF">T11_4844</name>
</gene>
<keyword evidence="2" id="KW-1185">Reference proteome</keyword>
<evidence type="ECO:0000313" key="1">
    <source>
        <dbReference type="EMBL" id="KRZ15032.1"/>
    </source>
</evidence>
<dbReference type="OrthoDB" id="10551516at2759"/>
<dbReference type="EMBL" id="JYDP01000020">
    <property type="protein sequence ID" value="KRZ15032.1"/>
    <property type="molecule type" value="Genomic_DNA"/>
</dbReference>
<reference evidence="1 2" key="1">
    <citation type="submission" date="2015-01" db="EMBL/GenBank/DDBJ databases">
        <title>Evolution of Trichinella species and genotypes.</title>
        <authorList>
            <person name="Korhonen P.K."/>
            <person name="Edoardo P."/>
            <person name="Giuseppe L.R."/>
            <person name="Gasser R.B."/>
        </authorList>
    </citation>
    <scope>NUCLEOTIDE SEQUENCE [LARGE SCALE GENOMIC DNA]</scope>
    <source>
        <strain evidence="1">ISS1029</strain>
    </source>
</reference>
<name>A0A0V1HW74_9BILA</name>
<protein>
    <submittedName>
        <fullName evidence="1">Uncharacterized protein</fullName>
    </submittedName>
</protein>
<dbReference type="AlphaFoldDB" id="A0A0V1HW74"/>
<dbReference type="Proteomes" id="UP000055024">
    <property type="component" value="Unassembled WGS sequence"/>
</dbReference>
<evidence type="ECO:0000313" key="2">
    <source>
        <dbReference type="Proteomes" id="UP000055024"/>
    </source>
</evidence>